<keyword evidence="2" id="KW-0472">Membrane</keyword>
<comment type="caution">
    <text evidence="3">The sequence shown here is derived from an EMBL/GenBank/DDBJ whole genome shotgun (WGS) entry which is preliminary data.</text>
</comment>
<dbReference type="EMBL" id="JASCZI010212149">
    <property type="protein sequence ID" value="MED6198535.1"/>
    <property type="molecule type" value="Genomic_DNA"/>
</dbReference>
<reference evidence="3 4" key="1">
    <citation type="journal article" date="2023" name="Plants (Basel)">
        <title>Bridging the Gap: Combining Genomics and Transcriptomics Approaches to Understand Stylosanthes scabra, an Orphan Legume from the Brazilian Caatinga.</title>
        <authorList>
            <person name="Ferreira-Neto J.R.C."/>
            <person name="da Silva M.D."/>
            <person name="Binneck E."/>
            <person name="de Melo N.F."/>
            <person name="da Silva R.H."/>
            <person name="de Melo A.L.T.M."/>
            <person name="Pandolfi V."/>
            <person name="Bustamante F.O."/>
            <person name="Brasileiro-Vidal A.C."/>
            <person name="Benko-Iseppon A.M."/>
        </authorList>
    </citation>
    <scope>NUCLEOTIDE SEQUENCE [LARGE SCALE GENOMIC DNA]</scope>
    <source>
        <tissue evidence="3">Leaves</tissue>
    </source>
</reference>
<evidence type="ECO:0000256" key="2">
    <source>
        <dbReference type="SAM" id="Phobius"/>
    </source>
</evidence>
<keyword evidence="2" id="KW-0812">Transmembrane</keyword>
<gene>
    <name evidence="3" type="ORF">PIB30_067307</name>
</gene>
<feature type="compositionally biased region" description="Gly residues" evidence="1">
    <location>
        <begin position="46"/>
        <end position="56"/>
    </location>
</feature>
<sequence>MLATLAATFTFSTQHPMKALFDYVEKAFDSAVEEEEEEEEEEEGSSGVGGSGGGQMDKGIRAKIRAEVAKESTRNEKITKKSLKTKFSAYVYAPRLICVRIAMIWAALPS</sequence>
<keyword evidence="2" id="KW-1133">Transmembrane helix</keyword>
<feature type="transmembrane region" description="Helical" evidence="2">
    <location>
        <begin position="87"/>
        <end position="108"/>
    </location>
</feature>
<evidence type="ECO:0000313" key="4">
    <source>
        <dbReference type="Proteomes" id="UP001341840"/>
    </source>
</evidence>
<dbReference type="Proteomes" id="UP001341840">
    <property type="component" value="Unassembled WGS sequence"/>
</dbReference>
<accession>A0ABU6XMM0</accession>
<proteinExistence type="predicted"/>
<feature type="compositionally biased region" description="Acidic residues" evidence="1">
    <location>
        <begin position="31"/>
        <end position="44"/>
    </location>
</feature>
<organism evidence="3 4">
    <name type="scientific">Stylosanthes scabra</name>
    <dbReference type="NCBI Taxonomy" id="79078"/>
    <lineage>
        <taxon>Eukaryota</taxon>
        <taxon>Viridiplantae</taxon>
        <taxon>Streptophyta</taxon>
        <taxon>Embryophyta</taxon>
        <taxon>Tracheophyta</taxon>
        <taxon>Spermatophyta</taxon>
        <taxon>Magnoliopsida</taxon>
        <taxon>eudicotyledons</taxon>
        <taxon>Gunneridae</taxon>
        <taxon>Pentapetalae</taxon>
        <taxon>rosids</taxon>
        <taxon>fabids</taxon>
        <taxon>Fabales</taxon>
        <taxon>Fabaceae</taxon>
        <taxon>Papilionoideae</taxon>
        <taxon>50 kb inversion clade</taxon>
        <taxon>dalbergioids sensu lato</taxon>
        <taxon>Dalbergieae</taxon>
        <taxon>Pterocarpus clade</taxon>
        <taxon>Stylosanthes</taxon>
    </lineage>
</organism>
<protein>
    <submittedName>
        <fullName evidence="3">Uncharacterized protein</fullName>
    </submittedName>
</protein>
<name>A0ABU6XMM0_9FABA</name>
<keyword evidence="4" id="KW-1185">Reference proteome</keyword>
<evidence type="ECO:0000256" key="1">
    <source>
        <dbReference type="SAM" id="MobiDB-lite"/>
    </source>
</evidence>
<feature type="region of interest" description="Disordered" evidence="1">
    <location>
        <begin position="31"/>
        <end position="57"/>
    </location>
</feature>
<evidence type="ECO:0000313" key="3">
    <source>
        <dbReference type="EMBL" id="MED6198535.1"/>
    </source>
</evidence>